<dbReference type="Pfam" id="PF02814">
    <property type="entry name" value="UreE_N"/>
    <property type="match status" value="1"/>
</dbReference>
<feature type="region of interest" description="Disordered" evidence="6">
    <location>
        <begin position="143"/>
        <end position="166"/>
    </location>
</feature>
<dbReference type="Proteomes" id="UP000011866">
    <property type="component" value="Chromosome"/>
</dbReference>
<dbReference type="InterPro" id="IPR007864">
    <property type="entry name" value="UreE_C_dom"/>
</dbReference>
<dbReference type="HAMAP" id="MF_00822">
    <property type="entry name" value="UreE"/>
    <property type="match status" value="1"/>
</dbReference>
<keyword evidence="4 5" id="KW-0143">Chaperone</keyword>
<dbReference type="PIRSF" id="PIRSF036402">
    <property type="entry name" value="Ureas_acces_UreE"/>
    <property type="match status" value="1"/>
</dbReference>
<dbReference type="KEGG" id="tol:TOL_0966"/>
<evidence type="ECO:0000256" key="5">
    <source>
        <dbReference type="HAMAP-Rule" id="MF_00822"/>
    </source>
</evidence>
<evidence type="ECO:0000256" key="3">
    <source>
        <dbReference type="ARBA" id="ARBA00022596"/>
    </source>
</evidence>
<sequence>MLEVYERLGTHCHDPVSATVVLTYEQRDRGRLKLTSTDGEEVRLFLERGKPLLVGEYLKATCGKIVKIEGAVEAIAHASCDDWQAFAKACYHLGNRHVKVEVGDRWLRIQPDHVLEDMLHLLGLIVSHENAVFVPESGAYAPGYGHNHGGHNHDGHDHGGHHHHDH</sequence>
<dbReference type="HOGENOM" id="CLU_093757_2_0_6"/>
<dbReference type="AlphaFoldDB" id="M5DQG6"/>
<gene>
    <name evidence="5" type="primary">ureE</name>
    <name evidence="8" type="ORF">TOL_0966</name>
</gene>
<keyword evidence="9" id="KW-1185">Reference proteome</keyword>
<dbReference type="SUPFAM" id="SSF69737">
    <property type="entry name" value="Urease metallochaperone UreE, C-terminal domain"/>
    <property type="match status" value="1"/>
</dbReference>
<dbReference type="Pfam" id="PF05194">
    <property type="entry name" value="UreE_C"/>
    <property type="match status" value="1"/>
</dbReference>
<proteinExistence type="inferred from homology"/>
<dbReference type="EMBL" id="HF680312">
    <property type="protein sequence ID" value="CCU71402.1"/>
    <property type="molecule type" value="Genomic_DNA"/>
</dbReference>
<dbReference type="InterPro" id="IPR036118">
    <property type="entry name" value="UreE_N_sf"/>
</dbReference>
<dbReference type="PATRIC" id="fig|1298593.3.peg.932"/>
<evidence type="ECO:0000313" key="9">
    <source>
        <dbReference type="Proteomes" id="UP000011866"/>
    </source>
</evidence>
<feature type="domain" description="UreE urease accessory N-terminal" evidence="7">
    <location>
        <begin position="1"/>
        <end position="66"/>
    </location>
</feature>
<comment type="similarity">
    <text evidence="5">Belongs to the UreE family.</text>
</comment>
<dbReference type="GO" id="GO:0065003">
    <property type="term" value="P:protein-containing complex assembly"/>
    <property type="evidence" value="ECO:0007669"/>
    <property type="project" value="InterPro"/>
</dbReference>
<reference evidence="8 9" key="1">
    <citation type="journal article" date="2013" name="Genome Announc.">
        <title>Genome Sequence of Thalassolituus oleivorans MIL-1 (DSM 14913T).</title>
        <authorList>
            <person name="Golyshin P.N."/>
            <person name="Werner J."/>
            <person name="Chernikova T.N."/>
            <person name="Tran H."/>
            <person name="Ferrer M."/>
            <person name="Yakimov M.M."/>
            <person name="Teeling H."/>
            <person name="Golyshina O.V."/>
        </authorList>
    </citation>
    <scope>NUCLEOTIDE SEQUENCE [LARGE SCALE GENOMIC DNA]</scope>
    <source>
        <strain evidence="8 9">MIL-1</strain>
    </source>
</reference>
<dbReference type="eggNOG" id="COG2371">
    <property type="taxonomic scope" value="Bacteria"/>
</dbReference>
<evidence type="ECO:0000313" key="8">
    <source>
        <dbReference type="EMBL" id="CCU71402.1"/>
    </source>
</evidence>
<dbReference type="SMART" id="SM00988">
    <property type="entry name" value="UreE_N"/>
    <property type="match status" value="1"/>
</dbReference>
<evidence type="ECO:0000259" key="7">
    <source>
        <dbReference type="SMART" id="SM00988"/>
    </source>
</evidence>
<dbReference type="Gene3D" id="3.30.70.790">
    <property type="entry name" value="UreE, C-terminal domain"/>
    <property type="match status" value="1"/>
</dbReference>
<dbReference type="NCBIfam" id="NF009751">
    <property type="entry name" value="PRK13261.1-1"/>
    <property type="match status" value="1"/>
</dbReference>
<dbReference type="GeneID" id="79175901"/>
<comment type="function">
    <text evidence="5">Involved in urease metallocenter assembly. Binds nickel. Probably functions as a nickel donor during metallocenter assembly.</text>
</comment>
<dbReference type="GO" id="GO:0051082">
    <property type="term" value="F:unfolded protein binding"/>
    <property type="evidence" value="ECO:0007669"/>
    <property type="project" value="UniProtKB-UniRule"/>
</dbReference>
<comment type="subcellular location">
    <subcellularLocation>
        <location evidence="1 5">Cytoplasm</location>
    </subcellularLocation>
</comment>
<evidence type="ECO:0000256" key="4">
    <source>
        <dbReference type="ARBA" id="ARBA00023186"/>
    </source>
</evidence>
<name>M5DQG6_9GAMM</name>
<keyword evidence="3 5" id="KW-0533">Nickel</keyword>
<dbReference type="SUPFAM" id="SSF69287">
    <property type="entry name" value="Urease metallochaperone UreE, N-terminal domain"/>
    <property type="match status" value="1"/>
</dbReference>
<keyword evidence="2 5" id="KW-0963">Cytoplasm</keyword>
<evidence type="ECO:0000256" key="2">
    <source>
        <dbReference type="ARBA" id="ARBA00022490"/>
    </source>
</evidence>
<protein>
    <recommendedName>
        <fullName evidence="5">Urease accessory protein UreE</fullName>
    </recommendedName>
</protein>
<dbReference type="GO" id="GO:0005737">
    <property type="term" value="C:cytoplasm"/>
    <property type="evidence" value="ECO:0007669"/>
    <property type="project" value="UniProtKB-SubCell"/>
</dbReference>
<dbReference type="Gene3D" id="2.60.260.20">
    <property type="entry name" value="Urease metallochaperone UreE, N-terminal domain"/>
    <property type="match status" value="1"/>
</dbReference>
<evidence type="ECO:0000256" key="6">
    <source>
        <dbReference type="SAM" id="MobiDB-lite"/>
    </source>
</evidence>
<evidence type="ECO:0000256" key="1">
    <source>
        <dbReference type="ARBA" id="ARBA00004496"/>
    </source>
</evidence>
<dbReference type="STRING" id="187493.CN03_13375"/>
<dbReference type="RefSeq" id="WP_015486139.1">
    <property type="nucleotide sequence ID" value="NC_020888.1"/>
</dbReference>
<dbReference type="InterPro" id="IPR004029">
    <property type="entry name" value="UreE_N"/>
</dbReference>
<dbReference type="GO" id="GO:0019627">
    <property type="term" value="P:urea metabolic process"/>
    <property type="evidence" value="ECO:0007669"/>
    <property type="project" value="InterPro"/>
</dbReference>
<dbReference type="GO" id="GO:0016151">
    <property type="term" value="F:nickel cation binding"/>
    <property type="evidence" value="ECO:0007669"/>
    <property type="project" value="UniProtKB-UniRule"/>
</dbReference>
<organism evidence="8 9">
    <name type="scientific">Thalassolituus oleivorans MIL-1</name>
    <dbReference type="NCBI Taxonomy" id="1298593"/>
    <lineage>
        <taxon>Bacteria</taxon>
        <taxon>Pseudomonadati</taxon>
        <taxon>Pseudomonadota</taxon>
        <taxon>Gammaproteobacteria</taxon>
        <taxon>Oceanospirillales</taxon>
        <taxon>Oceanospirillaceae</taxon>
        <taxon>Thalassolituus</taxon>
    </lineage>
</organism>
<accession>M5DQG6</accession>
<dbReference type="GO" id="GO:0006457">
    <property type="term" value="P:protein folding"/>
    <property type="evidence" value="ECO:0007669"/>
    <property type="project" value="InterPro"/>
</dbReference>
<dbReference type="InterPro" id="IPR012406">
    <property type="entry name" value="UreE"/>
</dbReference>